<gene>
    <name evidence="1" type="ORF">UFOVP514_5</name>
</gene>
<dbReference type="EMBL" id="LR796477">
    <property type="protein sequence ID" value="CAB4146958.1"/>
    <property type="molecule type" value="Genomic_DNA"/>
</dbReference>
<organism evidence="1">
    <name type="scientific">uncultured Caudovirales phage</name>
    <dbReference type="NCBI Taxonomy" id="2100421"/>
    <lineage>
        <taxon>Viruses</taxon>
        <taxon>Duplodnaviria</taxon>
        <taxon>Heunggongvirae</taxon>
        <taxon>Uroviricota</taxon>
        <taxon>Caudoviricetes</taxon>
        <taxon>Peduoviridae</taxon>
        <taxon>Maltschvirus</taxon>
        <taxon>Maltschvirus maltsch</taxon>
    </lineage>
</organism>
<name>A0A6J5MK72_9CAUD</name>
<proteinExistence type="predicted"/>
<evidence type="ECO:0000313" key="1">
    <source>
        <dbReference type="EMBL" id="CAB4146958.1"/>
    </source>
</evidence>
<accession>A0A6J5MK72</accession>
<sequence length="326" mass="36299">MAKKDLAKTIKEKFSYDVADLAVYVDEQSTEILADLTYTSNFLSRVQVMPNVKGSKKLKFMNAEFALQDGDGCAWNADGSVTLTDRQLDTVRVKVQAEFCNDDLTDTWAQMLLAIGANRQDTELPFDAVLSAYAIKQAQFKNQNLIFKGDTTSLNPDLVHYDGLLKLWDNDADLNTVTSLEVDITVANAFSIAQAMANGIPAELLDNGVDVEVLASRTTLQLIVNNIYNDKDYASALTVSDTGGEMSFVLPTTSITFRSYPQIPNDKMYAVPYQFIAYGTDLESDIDGFSAKYNDNDEKLRFGTKWRTGIQYGFPSYFTRLELPNS</sequence>
<protein>
    <submittedName>
        <fullName evidence="1">Uncharacterized protein</fullName>
    </submittedName>
</protein>
<reference evidence="1" key="1">
    <citation type="submission" date="2020-04" db="EMBL/GenBank/DDBJ databases">
        <authorList>
            <person name="Chiriac C."/>
            <person name="Salcher M."/>
            <person name="Ghai R."/>
            <person name="Kavagutti S V."/>
        </authorList>
    </citation>
    <scope>NUCLEOTIDE SEQUENCE</scope>
</reference>